<dbReference type="Pfam" id="PF06271">
    <property type="entry name" value="RDD"/>
    <property type="match status" value="1"/>
</dbReference>
<feature type="transmembrane region" description="Helical" evidence="6">
    <location>
        <begin position="138"/>
        <end position="157"/>
    </location>
</feature>
<keyword evidence="4 6" id="KW-1133">Transmembrane helix</keyword>
<feature type="domain" description="RDD" evidence="7">
    <location>
        <begin position="34"/>
        <end position="169"/>
    </location>
</feature>
<dbReference type="GO" id="GO:0005886">
    <property type="term" value="C:plasma membrane"/>
    <property type="evidence" value="ECO:0007669"/>
    <property type="project" value="UniProtKB-SubCell"/>
</dbReference>
<evidence type="ECO:0000256" key="6">
    <source>
        <dbReference type="SAM" id="Phobius"/>
    </source>
</evidence>
<keyword evidence="5 6" id="KW-0472">Membrane</keyword>
<gene>
    <name evidence="8" type="ORF">ENP70_12505</name>
</gene>
<evidence type="ECO:0000256" key="3">
    <source>
        <dbReference type="ARBA" id="ARBA00022692"/>
    </source>
</evidence>
<comment type="caution">
    <text evidence="8">The sequence shown here is derived from an EMBL/GenBank/DDBJ whole genome shotgun (WGS) entry which is preliminary data.</text>
</comment>
<accession>A0A7C1SXB8</accession>
<evidence type="ECO:0000256" key="4">
    <source>
        <dbReference type="ARBA" id="ARBA00022989"/>
    </source>
</evidence>
<keyword evidence="3 6" id="KW-0812">Transmembrane</keyword>
<dbReference type="PANTHER" id="PTHR36115">
    <property type="entry name" value="PROLINE-RICH ANTIGEN HOMOLOG-RELATED"/>
    <property type="match status" value="1"/>
</dbReference>
<evidence type="ECO:0000256" key="5">
    <source>
        <dbReference type="ARBA" id="ARBA00023136"/>
    </source>
</evidence>
<evidence type="ECO:0000256" key="2">
    <source>
        <dbReference type="ARBA" id="ARBA00022475"/>
    </source>
</evidence>
<dbReference type="AlphaFoldDB" id="A0A7C1SXB8"/>
<dbReference type="InterPro" id="IPR010432">
    <property type="entry name" value="RDD"/>
</dbReference>
<evidence type="ECO:0000259" key="7">
    <source>
        <dbReference type="Pfam" id="PF06271"/>
    </source>
</evidence>
<protein>
    <submittedName>
        <fullName evidence="8">RDD family protein</fullName>
    </submittedName>
</protein>
<evidence type="ECO:0000313" key="8">
    <source>
        <dbReference type="EMBL" id="HEB44482.1"/>
    </source>
</evidence>
<proteinExistence type="predicted"/>
<evidence type="ECO:0000256" key="1">
    <source>
        <dbReference type="ARBA" id="ARBA00004651"/>
    </source>
</evidence>
<organism evidence="8">
    <name type="scientific">Agrobacterium albertimagni</name>
    <dbReference type="NCBI Taxonomy" id="147266"/>
    <lineage>
        <taxon>Bacteria</taxon>
        <taxon>Pseudomonadati</taxon>
        <taxon>Pseudomonadota</taxon>
        <taxon>Alphaproteobacteria</taxon>
        <taxon>Hyphomicrobiales</taxon>
        <taxon>Rhizobiaceae</taxon>
        <taxon>Rhizobium/Agrobacterium group</taxon>
        <taxon>Agrobacterium</taxon>
    </lineage>
</organism>
<feature type="transmembrane region" description="Helical" evidence="6">
    <location>
        <begin position="85"/>
        <end position="106"/>
    </location>
</feature>
<dbReference type="EMBL" id="DSKI01000641">
    <property type="protein sequence ID" value="HEB44482.1"/>
    <property type="molecule type" value="Genomic_DNA"/>
</dbReference>
<name>A0A7C1SXB8_9HYPH</name>
<comment type="subcellular location">
    <subcellularLocation>
        <location evidence="1">Cell membrane</location>
        <topology evidence="1">Multi-pass membrane protein</topology>
    </subcellularLocation>
</comment>
<sequence>MANCPSCDAEVALGTRWCGVCRTNVLNPRIGRLALPGKRLGAGFLDLLVPMVALFVITVVIFLTRRVAGVTAEEATGRREVGANVVLLLVIILLLGYIVWELILFARGTTPGKKLLGMRVIKDDGTSAGFFTMLIREWIGKLISGLFLGLGFLWILFDRDKQGWHDKLMSTYVVE</sequence>
<dbReference type="InterPro" id="IPR051791">
    <property type="entry name" value="Pra-immunoreactive"/>
</dbReference>
<dbReference type="PANTHER" id="PTHR36115:SF4">
    <property type="entry name" value="MEMBRANE PROTEIN"/>
    <property type="match status" value="1"/>
</dbReference>
<feature type="transmembrane region" description="Helical" evidence="6">
    <location>
        <begin position="42"/>
        <end position="64"/>
    </location>
</feature>
<reference evidence="8" key="1">
    <citation type="journal article" date="2020" name="mSystems">
        <title>Genome- and Community-Level Interaction Insights into Carbon Utilization and Element Cycling Functions of Hydrothermarchaeota in Hydrothermal Sediment.</title>
        <authorList>
            <person name="Zhou Z."/>
            <person name="Liu Y."/>
            <person name="Xu W."/>
            <person name="Pan J."/>
            <person name="Luo Z.H."/>
            <person name="Li M."/>
        </authorList>
    </citation>
    <scope>NUCLEOTIDE SEQUENCE [LARGE SCALE GENOMIC DNA]</scope>
    <source>
        <strain evidence="8">SpSt-243</strain>
    </source>
</reference>
<keyword evidence="2" id="KW-1003">Cell membrane</keyword>